<comment type="caution">
    <text evidence="22">The sequence shown here is derived from an EMBL/GenBank/DDBJ whole genome shotgun (WGS) entry which is preliminary data.</text>
</comment>
<dbReference type="InterPro" id="IPR000490">
    <property type="entry name" value="Glyco_hydro_17"/>
</dbReference>
<evidence type="ECO:0000256" key="6">
    <source>
        <dbReference type="ARBA" id="ARBA00022475"/>
    </source>
</evidence>
<dbReference type="SUPFAM" id="SSF51445">
    <property type="entry name" value="(Trans)glycosidases"/>
    <property type="match status" value="1"/>
</dbReference>
<evidence type="ECO:0000256" key="11">
    <source>
        <dbReference type="ARBA" id="ARBA00023136"/>
    </source>
</evidence>
<gene>
    <name evidence="22" type="primary">BGL2</name>
    <name evidence="22" type="ORF">V7S43_014104</name>
</gene>
<sequence length="434" mass="46178">MVHVTGTSSILAVAALVAVAVNPVEAVAFHCPGINYNIRAGPDWAAAEDKCKPDSQITRELEILKSYTNVLRLYSLTDCDQATTVVPAAIEAGFQLELGLWVDSYNTSYAAEREAFTMLLSTGIVHSGNIKGIHVGSEAIYRGDVDYDTSVSHLNEIRQMCTDNGGAADIPLTITDVGNTYLEYPSLIDEVDYLSVNLFPFWDRVVPAKAASHFLSTYTRLVDLAAKYGGDKKVVIGETGWATNGSDARASEATPENSARYFHDFYQQAQEQNITYYYFSALDESWKGTDTVEAYFGLLYEDGEMKPTIAELELDDEVAASTAGSISASASAGSTEEDIIATVSTADTVSASASEETDASLSAVNLALEAADEFVAGESTTSTVTDTSGEAPASDETATTTTLAEEASDSIVTDSETEGSAVVTSVANKHCAMI</sequence>
<evidence type="ECO:0000313" key="22">
    <source>
        <dbReference type="EMBL" id="KAL3660701.1"/>
    </source>
</evidence>
<dbReference type="AlphaFoldDB" id="A0ABD3F4T7"/>
<feature type="compositionally biased region" description="Polar residues" evidence="20">
    <location>
        <begin position="378"/>
        <end position="388"/>
    </location>
</feature>
<keyword evidence="8" id="KW-0964">Secreted</keyword>
<dbReference type="GO" id="GO:0042973">
    <property type="term" value="F:glucan endo-1,3-beta-D-glucosidase activity"/>
    <property type="evidence" value="ECO:0007669"/>
    <property type="project" value="UniProtKB-EC"/>
</dbReference>
<dbReference type="InterPro" id="IPR050732">
    <property type="entry name" value="Beta-glucan_modifiers"/>
</dbReference>
<dbReference type="Proteomes" id="UP001632037">
    <property type="component" value="Unassembled WGS sequence"/>
</dbReference>
<comment type="similarity">
    <text evidence="4 19">Belongs to the glycosyl hydrolase 17 family.</text>
</comment>
<evidence type="ECO:0000256" key="14">
    <source>
        <dbReference type="ARBA" id="ARBA00023316"/>
    </source>
</evidence>
<feature type="chain" id="PRO_5044879218" description="glucan endo-1,3-beta-D-glucosidase" evidence="21">
    <location>
        <begin position="27"/>
        <end position="434"/>
    </location>
</feature>
<comment type="subcellular location">
    <subcellularLocation>
        <location evidence="3">Cell membrane</location>
    </subcellularLocation>
    <subcellularLocation>
        <location evidence="2">Secreted</location>
        <location evidence="2">Cell wall</location>
    </subcellularLocation>
</comment>
<keyword evidence="23" id="KW-1185">Reference proteome</keyword>
<evidence type="ECO:0000256" key="10">
    <source>
        <dbReference type="ARBA" id="ARBA00022801"/>
    </source>
</evidence>
<evidence type="ECO:0000256" key="12">
    <source>
        <dbReference type="ARBA" id="ARBA00023180"/>
    </source>
</evidence>
<evidence type="ECO:0000256" key="4">
    <source>
        <dbReference type="ARBA" id="ARBA00008773"/>
    </source>
</evidence>
<feature type="signal peptide" evidence="21">
    <location>
        <begin position="1"/>
        <end position="26"/>
    </location>
</feature>
<dbReference type="InterPro" id="IPR017853">
    <property type="entry name" value="GH"/>
</dbReference>
<keyword evidence="7" id="KW-0134">Cell wall</keyword>
<protein>
    <recommendedName>
        <fullName evidence="5">glucan endo-1,3-beta-D-glucosidase</fullName>
        <ecNumber evidence="5">3.2.1.39</ecNumber>
    </recommendedName>
    <alternativeName>
        <fullName evidence="18">Endo-1,3-beta-glucanase btgC</fullName>
    </alternativeName>
    <alternativeName>
        <fullName evidence="17">Laminarinase btgC</fullName>
    </alternativeName>
</protein>
<evidence type="ECO:0000256" key="15">
    <source>
        <dbReference type="ARBA" id="ARBA00023326"/>
    </source>
</evidence>
<accession>A0ABD3F4T7</accession>
<keyword evidence="6" id="KW-1003">Cell membrane</keyword>
<evidence type="ECO:0000256" key="9">
    <source>
        <dbReference type="ARBA" id="ARBA00022729"/>
    </source>
</evidence>
<evidence type="ECO:0000313" key="23">
    <source>
        <dbReference type="Proteomes" id="UP001632037"/>
    </source>
</evidence>
<dbReference type="GO" id="GO:0005886">
    <property type="term" value="C:plasma membrane"/>
    <property type="evidence" value="ECO:0007669"/>
    <property type="project" value="UniProtKB-SubCell"/>
</dbReference>
<comment type="function">
    <text evidence="16">Glucanases play a role in cell expansion during growth, in cell-cell fusion during mating, and in spore release during sporulation. This enzyme may be involved in beta-glucan degradation. Active on laminarin and lichenan.</text>
</comment>
<dbReference type="PANTHER" id="PTHR16631">
    <property type="entry name" value="GLUCAN 1,3-BETA-GLUCOSIDASE"/>
    <property type="match status" value="1"/>
</dbReference>
<dbReference type="GO" id="GO:0000272">
    <property type="term" value="P:polysaccharide catabolic process"/>
    <property type="evidence" value="ECO:0007669"/>
    <property type="project" value="UniProtKB-KW"/>
</dbReference>
<dbReference type="Pfam" id="PF00332">
    <property type="entry name" value="Glyco_hydro_17"/>
    <property type="match status" value="2"/>
</dbReference>
<evidence type="ECO:0000256" key="21">
    <source>
        <dbReference type="SAM" id="SignalP"/>
    </source>
</evidence>
<keyword evidence="9 21" id="KW-0732">Signal</keyword>
<evidence type="ECO:0000256" key="7">
    <source>
        <dbReference type="ARBA" id="ARBA00022512"/>
    </source>
</evidence>
<feature type="compositionally biased region" description="Low complexity" evidence="20">
    <location>
        <begin position="390"/>
        <end position="405"/>
    </location>
</feature>
<evidence type="ECO:0000256" key="8">
    <source>
        <dbReference type="ARBA" id="ARBA00022525"/>
    </source>
</evidence>
<dbReference type="GO" id="GO:0071555">
    <property type="term" value="P:cell wall organization"/>
    <property type="evidence" value="ECO:0007669"/>
    <property type="project" value="UniProtKB-KW"/>
</dbReference>
<keyword evidence="11" id="KW-0472">Membrane</keyword>
<evidence type="ECO:0000256" key="17">
    <source>
        <dbReference type="ARBA" id="ARBA00042373"/>
    </source>
</evidence>
<evidence type="ECO:0000256" key="19">
    <source>
        <dbReference type="RuleBase" id="RU004335"/>
    </source>
</evidence>
<feature type="region of interest" description="Disordered" evidence="20">
    <location>
        <begin position="377"/>
        <end position="419"/>
    </location>
</feature>
<dbReference type="EMBL" id="JBIMZQ010000039">
    <property type="protein sequence ID" value="KAL3660701.1"/>
    <property type="molecule type" value="Genomic_DNA"/>
</dbReference>
<name>A0ABD3F4T7_9STRA</name>
<evidence type="ECO:0000256" key="3">
    <source>
        <dbReference type="ARBA" id="ARBA00004236"/>
    </source>
</evidence>
<keyword evidence="10 22" id="KW-0378">Hydrolase</keyword>
<evidence type="ECO:0000256" key="1">
    <source>
        <dbReference type="ARBA" id="ARBA00000382"/>
    </source>
</evidence>
<keyword evidence="12" id="KW-0325">Glycoprotein</keyword>
<evidence type="ECO:0000256" key="16">
    <source>
        <dbReference type="ARBA" id="ARBA00037649"/>
    </source>
</evidence>
<evidence type="ECO:0000256" key="18">
    <source>
        <dbReference type="ARBA" id="ARBA00043078"/>
    </source>
</evidence>
<evidence type="ECO:0000256" key="2">
    <source>
        <dbReference type="ARBA" id="ARBA00004191"/>
    </source>
</evidence>
<evidence type="ECO:0000256" key="20">
    <source>
        <dbReference type="SAM" id="MobiDB-lite"/>
    </source>
</evidence>
<keyword evidence="14" id="KW-0961">Cell wall biogenesis/degradation</keyword>
<evidence type="ECO:0000256" key="5">
    <source>
        <dbReference type="ARBA" id="ARBA00012780"/>
    </source>
</evidence>
<organism evidence="22 23">
    <name type="scientific">Phytophthora oleae</name>
    <dbReference type="NCBI Taxonomy" id="2107226"/>
    <lineage>
        <taxon>Eukaryota</taxon>
        <taxon>Sar</taxon>
        <taxon>Stramenopiles</taxon>
        <taxon>Oomycota</taxon>
        <taxon>Peronosporomycetes</taxon>
        <taxon>Peronosporales</taxon>
        <taxon>Peronosporaceae</taxon>
        <taxon>Phytophthora</taxon>
    </lineage>
</organism>
<keyword evidence="15" id="KW-0624">Polysaccharide degradation</keyword>
<dbReference type="EC" id="3.2.1.39" evidence="5"/>
<dbReference type="PANTHER" id="PTHR16631:SF17">
    <property type="entry name" value="GLUCAN ENDO-1,3-BETA-GLUCOSIDASE BTGC"/>
    <property type="match status" value="1"/>
</dbReference>
<reference evidence="22 23" key="1">
    <citation type="submission" date="2024-09" db="EMBL/GenBank/DDBJ databases">
        <title>Genome sequencing and assembly of Phytophthora oleae, isolate VK10A, causative agent of rot of olive drupes.</title>
        <authorList>
            <person name="Conti Taguali S."/>
            <person name="Riolo M."/>
            <person name="La Spada F."/>
            <person name="Cacciola S.O."/>
            <person name="Dionisio G."/>
        </authorList>
    </citation>
    <scope>NUCLEOTIDE SEQUENCE [LARGE SCALE GENOMIC DNA]</scope>
    <source>
        <strain evidence="22 23">VK10A</strain>
    </source>
</reference>
<keyword evidence="13" id="KW-0119">Carbohydrate metabolism</keyword>
<dbReference type="Gene3D" id="3.20.20.80">
    <property type="entry name" value="Glycosidases"/>
    <property type="match status" value="1"/>
</dbReference>
<comment type="catalytic activity">
    <reaction evidence="1">
        <text>Hydrolysis of (1-&gt;3)-beta-D-glucosidic linkages in (1-&gt;3)-beta-D-glucans.</text>
        <dbReference type="EC" id="3.2.1.39"/>
    </reaction>
</comment>
<evidence type="ECO:0000256" key="13">
    <source>
        <dbReference type="ARBA" id="ARBA00023277"/>
    </source>
</evidence>
<proteinExistence type="inferred from homology"/>